<dbReference type="AlphaFoldDB" id="F0XUW9"/>
<dbReference type="Proteomes" id="UP000007796">
    <property type="component" value="Unassembled WGS sequence"/>
</dbReference>
<protein>
    <submittedName>
        <fullName evidence="3">Uncharacterized protein</fullName>
    </submittedName>
</protein>
<feature type="region of interest" description="Disordered" evidence="2">
    <location>
        <begin position="129"/>
        <end position="211"/>
    </location>
</feature>
<feature type="compositionally biased region" description="Polar residues" evidence="2">
    <location>
        <begin position="542"/>
        <end position="558"/>
    </location>
</feature>
<feature type="region of interest" description="Disordered" evidence="2">
    <location>
        <begin position="230"/>
        <end position="257"/>
    </location>
</feature>
<feature type="compositionally biased region" description="Polar residues" evidence="2">
    <location>
        <begin position="36"/>
        <end position="47"/>
    </location>
</feature>
<dbReference type="OrthoDB" id="5396252at2759"/>
<name>F0XUW9_GROCL</name>
<dbReference type="InParanoid" id="F0XUW9"/>
<dbReference type="RefSeq" id="XP_014168280.1">
    <property type="nucleotide sequence ID" value="XM_014312805.1"/>
</dbReference>
<gene>
    <name evidence="3" type="ORF">CMQ_4649</name>
</gene>
<evidence type="ECO:0000256" key="2">
    <source>
        <dbReference type="SAM" id="MobiDB-lite"/>
    </source>
</evidence>
<dbReference type="PANTHER" id="PTHR42068">
    <property type="entry name" value="YALI0B18964P"/>
    <property type="match status" value="1"/>
</dbReference>
<feature type="compositionally biased region" description="Acidic residues" evidence="2">
    <location>
        <begin position="947"/>
        <end position="956"/>
    </location>
</feature>
<feature type="compositionally biased region" description="Acidic residues" evidence="2">
    <location>
        <begin position="356"/>
        <end position="366"/>
    </location>
</feature>
<organism evidence="4">
    <name type="scientific">Grosmannia clavigera (strain kw1407 / UAMH 11150)</name>
    <name type="common">Blue stain fungus</name>
    <name type="synonym">Graphiocladiella clavigera</name>
    <dbReference type="NCBI Taxonomy" id="655863"/>
    <lineage>
        <taxon>Eukaryota</taxon>
        <taxon>Fungi</taxon>
        <taxon>Dikarya</taxon>
        <taxon>Ascomycota</taxon>
        <taxon>Pezizomycotina</taxon>
        <taxon>Sordariomycetes</taxon>
        <taxon>Sordariomycetidae</taxon>
        <taxon>Ophiostomatales</taxon>
        <taxon>Ophiostomataceae</taxon>
        <taxon>Leptographium</taxon>
    </lineage>
</organism>
<feature type="compositionally biased region" description="Low complexity" evidence="2">
    <location>
        <begin position="194"/>
        <end position="203"/>
    </location>
</feature>
<feature type="region of interest" description="Disordered" evidence="2">
    <location>
        <begin position="528"/>
        <end position="573"/>
    </location>
</feature>
<feature type="compositionally biased region" description="Basic and acidic residues" evidence="2">
    <location>
        <begin position="230"/>
        <end position="240"/>
    </location>
</feature>
<dbReference type="PANTHER" id="PTHR42068:SF1">
    <property type="entry name" value="YALI0B18964P"/>
    <property type="match status" value="1"/>
</dbReference>
<evidence type="ECO:0000256" key="1">
    <source>
        <dbReference type="SAM" id="Coils"/>
    </source>
</evidence>
<feature type="region of interest" description="Disordered" evidence="2">
    <location>
        <begin position="1"/>
        <end position="56"/>
    </location>
</feature>
<feature type="region of interest" description="Disordered" evidence="2">
    <location>
        <begin position="887"/>
        <end position="958"/>
    </location>
</feature>
<feature type="compositionally biased region" description="Low complexity" evidence="2">
    <location>
        <begin position="319"/>
        <end position="336"/>
    </location>
</feature>
<feature type="coiled-coil region" evidence="1">
    <location>
        <begin position="493"/>
        <end position="523"/>
    </location>
</feature>
<feature type="region of interest" description="Disordered" evidence="2">
    <location>
        <begin position="612"/>
        <end position="641"/>
    </location>
</feature>
<dbReference type="GeneID" id="25977883"/>
<evidence type="ECO:0000313" key="4">
    <source>
        <dbReference type="Proteomes" id="UP000007796"/>
    </source>
</evidence>
<dbReference type="EMBL" id="GL630006">
    <property type="protein sequence ID" value="EFW98797.1"/>
    <property type="molecule type" value="Genomic_DNA"/>
</dbReference>
<feature type="region of interest" description="Disordered" evidence="2">
    <location>
        <begin position="292"/>
        <end position="366"/>
    </location>
</feature>
<keyword evidence="1" id="KW-0175">Coiled coil</keyword>
<evidence type="ECO:0000313" key="3">
    <source>
        <dbReference type="EMBL" id="EFW98797.1"/>
    </source>
</evidence>
<sequence>MPRFPSAFSRRKSSVDNVDRAATAGPSFRVLDRSEVTGSPKSPNSDHLTVRRPVKSRTIPSSLAEATLEEDNIFSDLKTNRGSGSSNTIKTISTDNSSRHSNASTAPSSADFSAQNQHQVYQAYQPYQHQEDWRHSSGQAPPPIPKSSSSSFLRSAGRTFSFGGQKKAQSIAPSYDERSQVSTPPDRSGRERAATASTTSTATPPRVDEDFNLDLGGDFSKMLGLDKRASQMTVREDGPERPALAPRSLTGNRLNQPQPMQLDVASKIEPSPLSWGSHHSNDQLLQPISARASPTNENVPPVPRHALQYGNRSDKTETAAPIPVSSSAPAPPSADSNLKRSSAVFGRRRSNAEFPPEAEVEAEDDDADLLKDSFSTVSKFLNGAHATSAIAKSSATVSNRFSGYRQVPTGSEAPHELNTHIEEDNMFDTPLTPVSQAASRPPVRPLSPTQNKVMTPAEFERYRKDKERETRRSAVLTKADGTLAIEDADNYDEDEFEDEAEKLKEAAKQRRKQEAHMAVYRQQMMKVTGETSSGSAARPPMQSFSSPSLLGVGSSNSLAGPGPLQQAGSDVSDDEEVPLAILAAHGFPNKNRPPVRLTTMMSNPNLRAAATPSFQRPGTAAGDAQSGGAVNGRLPPFARNLPQDPYGLVSPPVRETLQFSGGAPAVLPRPSSPLPHGGLVGVIANEERSRALRRGNQHVEGANKPMPNMMTGVQFDPAGVPQHMMYPATAQPQVLSPGDQAQIQMTQQMQQFMQMQMQFMQMMANGGNAMPQQRPESHYSNASGMNPMMGGAGMGMGGPDMMRQPSFMDNGPMADMTGQQHADPQHMRTMSMVQPSSASWIQPLALNSGLAPSIRLQGANGYAPSIAPSERSNVGLPGRYRPVSHMASASQPIDMPKPLTVPGTLGVGAADGIASESSTPGTASPAGWDQSRKHINRSPLNNSSTADGDDDDDEEGWAAMKAEREKKISLWKTKKTLGSDIGALII</sequence>
<reference evidence="3 4" key="1">
    <citation type="journal article" date="2011" name="Proc. Natl. Acad. Sci. U.S.A.">
        <title>Genome and transcriptome analyses of the mountain pine beetle-fungal symbiont Grosmannia clavigera, a lodgepole pine pathogen.</title>
        <authorList>
            <person name="DiGuistini S."/>
            <person name="Wang Y."/>
            <person name="Liao N.Y."/>
            <person name="Taylor G."/>
            <person name="Tanguay P."/>
            <person name="Feau N."/>
            <person name="Henrissat B."/>
            <person name="Chan S.K."/>
            <person name="Hesse-Orce U."/>
            <person name="Alamouti S.M."/>
            <person name="Tsui C.K.M."/>
            <person name="Docking R.T."/>
            <person name="Levasseur A."/>
            <person name="Haridas S."/>
            <person name="Robertson G."/>
            <person name="Birol I."/>
            <person name="Holt R.A."/>
            <person name="Marra M.A."/>
            <person name="Hamelin R.C."/>
            <person name="Hirst M."/>
            <person name="Jones S.J.M."/>
            <person name="Bohlmann J."/>
            <person name="Breuil C."/>
        </authorList>
    </citation>
    <scope>NUCLEOTIDE SEQUENCE [LARGE SCALE GENOMIC DNA]</scope>
    <source>
        <strain evidence="4">kw1407 / UAMH 11150</strain>
    </source>
</reference>
<proteinExistence type="predicted"/>
<keyword evidence="4" id="KW-1185">Reference proteome</keyword>
<accession>F0XUW9</accession>
<dbReference type="STRING" id="655863.F0XUW9"/>
<dbReference type="eggNOG" id="ENOG502S93S">
    <property type="taxonomic scope" value="Eukaryota"/>
</dbReference>
<feature type="compositionally biased region" description="Polar residues" evidence="2">
    <location>
        <begin position="80"/>
        <end position="113"/>
    </location>
</feature>
<dbReference type="HOGENOM" id="CLU_006885_0_0_1"/>
<feature type="region of interest" description="Disordered" evidence="2">
    <location>
        <begin position="76"/>
        <end position="113"/>
    </location>
</feature>